<dbReference type="InterPro" id="IPR011050">
    <property type="entry name" value="Pectin_lyase_fold/virulence"/>
</dbReference>
<dbReference type="RefSeq" id="WP_017749003.1">
    <property type="nucleotide sequence ID" value="NZ_KQ976354.1"/>
</dbReference>
<dbReference type="SMART" id="SM00912">
    <property type="entry name" value="Haemagg_act"/>
    <property type="match status" value="1"/>
</dbReference>
<comment type="caution">
    <text evidence="3">The sequence shown here is derived from an EMBL/GenBank/DDBJ whole genome shotgun (WGS) entry which is preliminary data.</text>
</comment>
<dbReference type="AlphaFoldDB" id="A0A139WRS9"/>
<dbReference type="OrthoDB" id="474851at2"/>
<evidence type="ECO:0000259" key="2">
    <source>
        <dbReference type="SMART" id="SM00912"/>
    </source>
</evidence>
<name>A0A139WRS9_9CYAN</name>
<sequence>MRKVAIAFQYALTGCFVNFLSGNCVLAQINPDDTLGTEGSSLVRNIEIRQGVRGDRIQGGATRGSNLFHSFREFNINEGQRVYFNNPAGITNIISRVTGTNPSNLLGTLGVNGNANLFFINPNGIIFGQNARLDIRGSFIASTARSLNFADNTQFSATPSQDSSLLTISVPIGLQFTSNSQGIIVRGNGRGLRRQENPVIDTNNALRVQPNQTLAFVGGDITFEGGTLKTAGGRIELGSVAGAGYVSLTAVEKGFSLGYEGITNFGDIQLSKATAVDASGEGGGEIQIRGKRVILQDGSQIEATRLEKGFGGKLIVTASDVVELSGTTADNLGDNRRFPSSLSVDNREVGDIPGELTINTRQLIVRPGGRISASNAGQGRGGNITVNASDSVELIGIFNAMGGLRSSGLSVQTTNSGDAGKLVINTKSLTIRDGAELSASTFGAGNGGSVEINALDSIELFNTNGQIRSRIVAEVGRDLREVNRQGESAPATGRGGNLTIRTGNLTVRDGAAITVSSRSEDNTARGAGALEVTAQFVRVDNFGQITATTASGQGGNIILRLQDLLLLRRNSQISTTAGSAQAGGDGGNITIETLFIVAALNENSDITANAFIGSGGKVQITAQVIFGLQPLSRQELQTLLNAERSRDLDSSRLSSNDITAISQENPSFSGQVITNTPDTDPTQALVQLPVEIVDVTGLINQNLCVAANQGSEFTVTGRGGLPPSPYEALNPDASWEDWRMVQQQALSDKTGSARNDGQEGKESTNIVEAQGWVRSANGTVILTAEPTVVTPQGTWLSPLDCLRLRANL</sequence>
<evidence type="ECO:0000256" key="1">
    <source>
        <dbReference type="SAM" id="MobiDB-lite"/>
    </source>
</evidence>
<organism evidence="3 4">
    <name type="scientific">Scytonema hofmannii PCC 7110</name>
    <dbReference type="NCBI Taxonomy" id="128403"/>
    <lineage>
        <taxon>Bacteria</taxon>
        <taxon>Bacillati</taxon>
        <taxon>Cyanobacteriota</taxon>
        <taxon>Cyanophyceae</taxon>
        <taxon>Nostocales</taxon>
        <taxon>Scytonemataceae</taxon>
        <taxon>Scytonema</taxon>
    </lineage>
</organism>
<feature type="region of interest" description="Disordered" evidence="1">
    <location>
        <begin position="744"/>
        <end position="764"/>
    </location>
</feature>
<keyword evidence="4" id="KW-1185">Reference proteome</keyword>
<dbReference type="InterPro" id="IPR012334">
    <property type="entry name" value="Pectin_lyas_fold"/>
</dbReference>
<dbReference type="NCBIfam" id="TIGR01901">
    <property type="entry name" value="adhes_NPXG"/>
    <property type="match status" value="1"/>
</dbReference>
<accession>A0A139WRS9</accession>
<dbReference type="Gene3D" id="2.160.20.10">
    <property type="entry name" value="Single-stranded right-handed beta-helix, Pectin lyase-like"/>
    <property type="match status" value="2"/>
</dbReference>
<evidence type="ECO:0000313" key="3">
    <source>
        <dbReference type="EMBL" id="KYC35138.1"/>
    </source>
</evidence>
<feature type="domain" description="Filamentous haemagglutinin FhaB/tRNA nuclease CdiA-like TPS" evidence="2">
    <location>
        <begin position="38"/>
        <end position="150"/>
    </location>
</feature>
<reference evidence="3 4" key="1">
    <citation type="journal article" date="2013" name="Genome Biol. Evol.">
        <title>Genomes of Stigonematalean cyanobacteria (subsection V) and the evolution of oxygenic photosynthesis from prokaryotes to plastids.</title>
        <authorList>
            <person name="Dagan T."/>
            <person name="Roettger M."/>
            <person name="Stucken K."/>
            <person name="Landan G."/>
            <person name="Koch R."/>
            <person name="Major P."/>
            <person name="Gould S.B."/>
            <person name="Goremykin V.V."/>
            <person name="Rippka R."/>
            <person name="Tandeau de Marsac N."/>
            <person name="Gugger M."/>
            <person name="Lockhart P.J."/>
            <person name="Allen J.F."/>
            <person name="Brune I."/>
            <person name="Maus I."/>
            <person name="Puhler A."/>
            <person name="Martin W.F."/>
        </authorList>
    </citation>
    <scope>NUCLEOTIDE SEQUENCE [LARGE SCALE GENOMIC DNA]</scope>
    <source>
        <strain evidence="3 4">PCC 7110</strain>
    </source>
</reference>
<dbReference type="Proteomes" id="UP000076925">
    <property type="component" value="Unassembled WGS sequence"/>
</dbReference>
<proteinExistence type="predicted"/>
<protein>
    <recommendedName>
        <fullName evidence="2">Filamentous haemagglutinin FhaB/tRNA nuclease CdiA-like TPS domain-containing protein</fullName>
    </recommendedName>
</protein>
<dbReference type="SUPFAM" id="SSF51126">
    <property type="entry name" value="Pectin lyase-like"/>
    <property type="match status" value="2"/>
</dbReference>
<dbReference type="STRING" id="128403.WA1_08195"/>
<evidence type="ECO:0000313" key="4">
    <source>
        <dbReference type="Proteomes" id="UP000076925"/>
    </source>
</evidence>
<dbReference type="PROSITE" id="PS51257">
    <property type="entry name" value="PROKAR_LIPOPROTEIN"/>
    <property type="match status" value="1"/>
</dbReference>
<dbReference type="EMBL" id="ANNX02000052">
    <property type="protein sequence ID" value="KYC35138.1"/>
    <property type="molecule type" value="Genomic_DNA"/>
</dbReference>
<feature type="compositionally biased region" description="Polar residues" evidence="1">
    <location>
        <begin position="744"/>
        <end position="755"/>
    </location>
</feature>
<gene>
    <name evidence="3" type="ORF">WA1_08195</name>
</gene>
<dbReference type="InterPro" id="IPR008638">
    <property type="entry name" value="FhaB/CdiA-like_TPS"/>
</dbReference>
<dbReference type="Pfam" id="PF05860">
    <property type="entry name" value="TPS"/>
    <property type="match status" value="1"/>
</dbReference>